<dbReference type="RefSeq" id="WP_345151935.1">
    <property type="nucleotide sequence ID" value="NZ_BAABEO010000019.1"/>
</dbReference>
<evidence type="ECO:0000259" key="6">
    <source>
        <dbReference type="SMART" id="SM00732"/>
    </source>
</evidence>
<comment type="subcellular location">
    <subcellularLocation>
        <location evidence="5">Cytoplasm</location>
    </subcellularLocation>
</comment>
<evidence type="ECO:0000256" key="3">
    <source>
        <dbReference type="ARBA" id="ARBA00022722"/>
    </source>
</evidence>
<keyword evidence="3 5" id="KW-0540">Nuclease</keyword>
<dbReference type="PANTHER" id="PTHR33317">
    <property type="entry name" value="POLYNUCLEOTIDYL TRANSFERASE, RIBONUCLEASE H-LIKE SUPERFAMILY PROTEIN"/>
    <property type="match status" value="1"/>
</dbReference>
<dbReference type="PANTHER" id="PTHR33317:SF4">
    <property type="entry name" value="POLYNUCLEOTIDYL TRANSFERASE, RIBONUCLEASE H-LIKE SUPERFAMILY PROTEIN"/>
    <property type="match status" value="1"/>
</dbReference>
<dbReference type="InterPro" id="IPR012337">
    <property type="entry name" value="RNaseH-like_sf"/>
</dbReference>
<evidence type="ECO:0000256" key="4">
    <source>
        <dbReference type="ARBA" id="ARBA00022801"/>
    </source>
</evidence>
<comment type="function">
    <text evidence="5">Could be a nuclease involved in processing of the 5'-end of pre-16S rRNA.</text>
</comment>
<dbReference type="InterPro" id="IPR005227">
    <property type="entry name" value="YqgF"/>
</dbReference>
<gene>
    <name evidence="7" type="primary">ruvX</name>
    <name evidence="7" type="ORF">GCM10023081_30090</name>
</gene>
<dbReference type="SUPFAM" id="SSF53098">
    <property type="entry name" value="Ribonuclease H-like"/>
    <property type="match status" value="1"/>
</dbReference>
<evidence type="ECO:0000313" key="8">
    <source>
        <dbReference type="Proteomes" id="UP001500752"/>
    </source>
</evidence>
<feature type="domain" description="YqgF/RNase H-like" evidence="6">
    <location>
        <begin position="8"/>
        <end position="114"/>
    </location>
</feature>
<reference evidence="8" key="1">
    <citation type="journal article" date="2019" name="Int. J. Syst. Evol. Microbiol.">
        <title>The Global Catalogue of Microorganisms (GCM) 10K type strain sequencing project: providing services to taxonomists for standard genome sequencing and annotation.</title>
        <authorList>
            <consortium name="The Broad Institute Genomics Platform"/>
            <consortium name="The Broad Institute Genome Sequencing Center for Infectious Disease"/>
            <person name="Wu L."/>
            <person name="Ma J."/>
        </authorList>
    </citation>
    <scope>NUCLEOTIDE SEQUENCE [LARGE SCALE GENOMIC DNA]</scope>
    <source>
        <strain evidence="8">JCM 30742</strain>
    </source>
</reference>
<organism evidence="7 8">
    <name type="scientific">Arthrobacter ginkgonis</name>
    <dbReference type="NCBI Taxonomy" id="1630594"/>
    <lineage>
        <taxon>Bacteria</taxon>
        <taxon>Bacillati</taxon>
        <taxon>Actinomycetota</taxon>
        <taxon>Actinomycetes</taxon>
        <taxon>Micrococcales</taxon>
        <taxon>Micrococcaceae</taxon>
        <taxon>Arthrobacter</taxon>
    </lineage>
</organism>
<sequence length="169" mass="18113">MDAGFPRGVKLGVDVGMARVGVAACDPDGMLATPLKTLRRDEKKGSDLRALASLVTERDAVQVFVGLPRSLGGGDTESTRMARAYAEALVAELRTAGSAATVRLVDERLTTVSAHRSLREAGLDGRKHRQVVDQVAAAEILQQALDMQKSLHRDVGIPVYDGMRPHDGR</sequence>
<comment type="similarity">
    <text evidence="5">Belongs to the YqgF HJR family.</text>
</comment>
<dbReference type="CDD" id="cd16964">
    <property type="entry name" value="YqgF"/>
    <property type="match status" value="1"/>
</dbReference>
<evidence type="ECO:0000313" key="7">
    <source>
        <dbReference type="EMBL" id="GAA3690586.1"/>
    </source>
</evidence>
<dbReference type="InterPro" id="IPR006641">
    <property type="entry name" value="YqgF/RNaseH-like_dom"/>
</dbReference>
<name>A0ABP7CMG6_9MICC</name>
<comment type="caution">
    <text evidence="7">The sequence shown here is derived from an EMBL/GenBank/DDBJ whole genome shotgun (WGS) entry which is preliminary data.</text>
</comment>
<dbReference type="NCBIfam" id="TIGR00250">
    <property type="entry name" value="RNAse_H_YqgF"/>
    <property type="match status" value="1"/>
</dbReference>
<keyword evidence="1 5" id="KW-0963">Cytoplasm</keyword>
<protein>
    <recommendedName>
        <fullName evidence="5">Putative pre-16S rRNA nuclease</fullName>
        <ecNumber evidence="5">3.1.-.-</ecNumber>
    </recommendedName>
</protein>
<keyword evidence="4 5" id="KW-0378">Hydrolase</keyword>
<proteinExistence type="inferred from homology"/>
<dbReference type="InterPro" id="IPR037027">
    <property type="entry name" value="YqgF/RNaseH-like_dom_sf"/>
</dbReference>
<evidence type="ECO:0000256" key="5">
    <source>
        <dbReference type="HAMAP-Rule" id="MF_00651"/>
    </source>
</evidence>
<keyword evidence="8" id="KW-1185">Reference proteome</keyword>
<dbReference type="Gene3D" id="3.30.420.140">
    <property type="entry name" value="YqgF/RNase H-like domain"/>
    <property type="match status" value="1"/>
</dbReference>
<evidence type="ECO:0000256" key="2">
    <source>
        <dbReference type="ARBA" id="ARBA00022517"/>
    </source>
</evidence>
<dbReference type="SMART" id="SM00732">
    <property type="entry name" value="YqgFc"/>
    <property type="match status" value="1"/>
</dbReference>
<dbReference type="Pfam" id="PF03652">
    <property type="entry name" value="RuvX"/>
    <property type="match status" value="1"/>
</dbReference>
<dbReference type="Proteomes" id="UP001500752">
    <property type="component" value="Unassembled WGS sequence"/>
</dbReference>
<dbReference type="EC" id="3.1.-.-" evidence="5"/>
<evidence type="ECO:0000256" key="1">
    <source>
        <dbReference type="ARBA" id="ARBA00022490"/>
    </source>
</evidence>
<keyword evidence="2 5" id="KW-0690">Ribosome biogenesis</keyword>
<accession>A0ABP7CMG6</accession>
<dbReference type="HAMAP" id="MF_00651">
    <property type="entry name" value="Nuclease_YqgF"/>
    <property type="match status" value="1"/>
</dbReference>
<dbReference type="EMBL" id="BAABEO010000019">
    <property type="protein sequence ID" value="GAA3690586.1"/>
    <property type="molecule type" value="Genomic_DNA"/>
</dbReference>